<accession>U7R349</accession>
<evidence type="ECO:0000256" key="1">
    <source>
        <dbReference type="SAM" id="Phobius"/>
    </source>
</evidence>
<dbReference type="AlphaFoldDB" id="U7R349"/>
<dbReference type="Proteomes" id="UP000017133">
    <property type="component" value="Unassembled WGS sequence"/>
</dbReference>
<dbReference type="RefSeq" id="WP_023044000.1">
    <property type="nucleotide sequence ID" value="NZ_AXDT01000040.1"/>
</dbReference>
<keyword evidence="1" id="KW-1133">Transmembrane helix</keyword>
<evidence type="ECO:0000313" key="2">
    <source>
        <dbReference type="EMBL" id="ERT14100.1"/>
    </source>
</evidence>
<keyword evidence="3" id="KW-1185">Reference proteome</keyword>
<feature type="transmembrane region" description="Helical" evidence="1">
    <location>
        <begin position="6"/>
        <end position="26"/>
    </location>
</feature>
<keyword evidence="1" id="KW-0472">Membrane</keyword>
<name>U7R349_PHOTE</name>
<proteinExistence type="predicted"/>
<keyword evidence="1" id="KW-0812">Transmembrane</keyword>
<dbReference type="PATRIC" id="fig|1389415.4.peg.1060"/>
<evidence type="ECO:0000313" key="3">
    <source>
        <dbReference type="Proteomes" id="UP000017133"/>
    </source>
</evidence>
<dbReference type="EMBL" id="AXDT01000040">
    <property type="protein sequence ID" value="ERT14100.1"/>
    <property type="molecule type" value="Genomic_DNA"/>
</dbReference>
<comment type="caution">
    <text evidence="2">The sequence shown here is derived from an EMBL/GenBank/DDBJ whole genome shotgun (WGS) entry which is preliminary data.</text>
</comment>
<reference evidence="2 3" key="1">
    <citation type="submission" date="2013-10" db="EMBL/GenBank/DDBJ databases">
        <title>Whole Genome Shotgun Sequence of Photorhabdus temperata J3.</title>
        <authorList>
            <person name="Park G.-S."/>
            <person name="Hong S.-J."/>
            <person name="Shin J.-H."/>
        </authorList>
    </citation>
    <scope>NUCLEOTIDE SEQUENCE [LARGE SCALE GENOMIC DNA]</scope>
    <source>
        <strain evidence="2 3">J3</strain>
    </source>
</reference>
<protein>
    <submittedName>
        <fullName evidence="2">Uncharacterized protein</fullName>
    </submittedName>
</protein>
<gene>
    <name evidence="2" type="ORF">O185_05350</name>
</gene>
<organism evidence="2 3">
    <name type="scientific">Photorhabdus temperata J3</name>
    <dbReference type="NCBI Taxonomy" id="1389415"/>
    <lineage>
        <taxon>Bacteria</taxon>
        <taxon>Pseudomonadati</taxon>
        <taxon>Pseudomonadota</taxon>
        <taxon>Gammaproteobacteria</taxon>
        <taxon>Enterobacterales</taxon>
        <taxon>Morganellaceae</taxon>
        <taxon>Photorhabdus</taxon>
    </lineage>
</organism>
<sequence length="137" mass="16413">MALVNKKISIFLIIFTVIVFIYFIFFRKWDVRNGISAYVNKHCQIDQKCLVDLQDITPFHWERAYIFPTGTRPKTIDNAIGMHYQFIDVGVKFIFIKNNEIIYSEEYFPYPDYRNKNQLEPHFASLYAKIIIQDIIF</sequence>